<feature type="compositionally biased region" description="Low complexity" evidence="6">
    <location>
        <begin position="1917"/>
        <end position="1936"/>
    </location>
</feature>
<dbReference type="GO" id="GO:0008270">
    <property type="term" value="F:zinc ion binding"/>
    <property type="evidence" value="ECO:0007669"/>
    <property type="project" value="UniProtKB-KW"/>
</dbReference>
<dbReference type="SUPFAM" id="SSF50729">
    <property type="entry name" value="PH domain-like"/>
    <property type="match status" value="1"/>
</dbReference>
<name>A0AA39INS6_9BILA</name>
<feature type="compositionally biased region" description="Polar residues" evidence="6">
    <location>
        <begin position="1060"/>
        <end position="1075"/>
    </location>
</feature>
<keyword evidence="3" id="KW-0597">Phosphoprotein</keyword>
<evidence type="ECO:0000313" key="8">
    <source>
        <dbReference type="EMBL" id="KAK0426403.1"/>
    </source>
</evidence>
<dbReference type="InterPro" id="IPR051632">
    <property type="entry name" value="Rho_GEF"/>
</dbReference>
<dbReference type="GO" id="GO:0005085">
    <property type="term" value="F:guanyl-nucleotide exchange factor activity"/>
    <property type="evidence" value="ECO:0007669"/>
    <property type="project" value="InterPro"/>
</dbReference>
<keyword evidence="4" id="KW-0862">Zinc</keyword>
<feature type="compositionally biased region" description="Polar residues" evidence="6">
    <location>
        <begin position="979"/>
        <end position="992"/>
    </location>
</feature>
<dbReference type="InterPro" id="IPR035899">
    <property type="entry name" value="DBL_dom_sf"/>
</dbReference>
<evidence type="ECO:0000256" key="2">
    <source>
        <dbReference type="ARBA" id="ARBA00022490"/>
    </source>
</evidence>
<dbReference type="GO" id="GO:0005737">
    <property type="term" value="C:cytoplasm"/>
    <property type="evidence" value="ECO:0007669"/>
    <property type="project" value="UniProtKB-SubCell"/>
</dbReference>
<feature type="region of interest" description="Disordered" evidence="6">
    <location>
        <begin position="900"/>
        <end position="945"/>
    </location>
</feature>
<feature type="domain" description="DH" evidence="7">
    <location>
        <begin position="1194"/>
        <end position="1383"/>
    </location>
</feature>
<feature type="region of interest" description="Disordered" evidence="6">
    <location>
        <begin position="532"/>
        <end position="591"/>
    </location>
</feature>
<feature type="compositionally biased region" description="Basic and acidic residues" evidence="6">
    <location>
        <begin position="365"/>
        <end position="385"/>
    </location>
</feature>
<evidence type="ECO:0000256" key="3">
    <source>
        <dbReference type="ARBA" id="ARBA00022553"/>
    </source>
</evidence>
<keyword evidence="2" id="KW-0963">Cytoplasm</keyword>
<dbReference type="Gene3D" id="2.30.29.30">
    <property type="entry name" value="Pleckstrin-homology domain (PH domain)/Phosphotyrosine-binding domain (PTB)"/>
    <property type="match status" value="1"/>
</dbReference>
<gene>
    <name evidence="8" type="ORF">QR680_009691</name>
</gene>
<feature type="compositionally biased region" description="Low complexity" evidence="6">
    <location>
        <begin position="389"/>
        <end position="409"/>
    </location>
</feature>
<feature type="compositionally biased region" description="Polar residues" evidence="6">
    <location>
        <begin position="1881"/>
        <end position="1899"/>
    </location>
</feature>
<protein>
    <recommendedName>
        <fullName evidence="7">DH domain-containing protein</fullName>
    </recommendedName>
</protein>
<sequence length="1948" mass="218960">MKRSNSFVNLELILPLESFRFTTSVRVPSQEEIPPEEIRTAPPMQTSFHRRFQSADATNSRQPADASGDRFAHRLPYSTSENPFFPSDFESPAQISSTPFGFFDDEVSSTHREKEIIRPRIFSVCDSASPDSPYSLDYGFFQESPGIRLAPGQPLRFVRNLSAEAPLYPPIVITTSTDDERPVAEEPPASPETMALLLDDASSAMLPTSSTTASSSDNDELLELDHHGVDDGVSSSSSIPETGCSKRFSASSETSENDSDSTRMELEPAPSGSKPLAFIDHREDGEDEGVNEMMTSMVSATGGDELGYQMLEDASDAEPEEREESTTPTPTEGAIPLDAIFAFDMKKSPSQELPVISEDADEHFEEERPVEAPKEAKEDAEDKPVFHQSEASTSSDSESAPTESSSRSANPPLEEAAQVIPQVSSLESFDFARSPSPVELTVVHRRSVSDHVTPSLSLLQAPPEESKPSPSHSVQEDEVDEEEEQKDLITDSPRLVRKRIVTGRNLKASGSRIYESRCKSQVLLGSKERSNNMLNKTYGGELDRSLSNSTPSINEIEGADGGQMKQKSAQPTPAPVSRRTSSVSVCESRTSSMRSTSSSLIGSAYAAHQGIGAPSPIRKKGAIAQPPVAVDFNQNLERRGSVARKHSTSQITARIKSIFTRGNTSPNAVSPNVTVPESPIYQELEERKSSSLISKIGKMRREKSDMSLFIASSLRTRKLSDQISSPPADSKLKEVLQSPVVVRSAPISIATFAEAEADSEPKSLEPVVKMRQKKSDLPLGQSEPSLSFRRSLDETALRLLRSNTHKKRRSEFVERSEFSQSIQSIREESDTEKFMPPMNVSMTLEETPTLDEEQDEFKNDEAFEMTTLQRRRRAMTPRKEDRLKHRIRCVVVEGKEVETRKHSGDDEANLCASENDPFSLPRHRSRADGHVEKKRDKPKDSRTGVFTFLSMRHKKKKPDQRSLVSAVNAMNSAVGGPRSSLSLGATPSPESASIVSGEQQFFADGTSVNSAMCSELGSGKKSCSQLSVLMGTPVMVPQGIELQCGCHVGGRESDQHRSSKPITKSASMPRSTKSPSVVEGWGAKKKIKMWRSRMSFNGSVMFRHSISPEPALVERKKSTVAVNTGRLDSSSSRLSQASLETITGIGKHLTADDIFSNITLIRKKWEDLDIWEPEFNSWSNKYSNIKDISSRERKKQDTIYELYKTEKNHCQTLIFLQQVYQVGVQFYNILSDTELNNLIPDVLDSLLDFHLSLLRRLRQRRSESPMVTTVSDIVLDEFANGPFTHAALAAYTTLCQHKDRSSHNYEVLMSKNSRFRKYFESVEGDPRYKERSFKYSLLLVAQRPTKYTILLDQLSKQEGSEFREEAFKAFEAVKSFVKRLDNNLAIMELHRRWDHIQSNLDRSSSGRYLDEKFSYEDLTHICKEDQRMILCIGQVQMKNVKEDRFDSVLMLLFDDILAFLQQKGGKYYFYNQSNHDCVIAVQSLLIRQVPRQTSLMIVVVDKKKSDMLEVMFNTKTDLTHWLHAFTSVKERPIVKVRRAPSQVHRLESVDEHDRNNDHSYSQEVEMEKWERELCELFSARGDEEKKFVDFFNRRMQWMDEVERHLSKVPGRQPKDTATAERLKLLVKSRYAELRSVRHMALDSLIERAEALRMNSVVSFYDDVHDLKHAPSSDSGPSTAEESDDTSESGSSSGRVKPRRIRTFHGTVEGQASRKKEGIRRHTTVPHLESSSDLNGSDGEELLHKMMALTGTARQRRAAKCLIKEAVSTRSENNKLKSELALKEAQIAALKMRKTTIGSSDTLEQLRTKQMEIQRQEQDAKNQDELRKDSLKRLEEELEQKTIQLQQRENELEAKWQVFYEKTRNPCQSQAPAVVIEEGSLPSPTLPNGGSRLQHQQSFRYGSVVHDQARAPRSPQRNSPLMQPSMSLSSMQNLVTKTESKEVKKKSKK</sequence>
<feature type="region of interest" description="Disordered" evidence="6">
    <location>
        <begin position="1878"/>
        <end position="1948"/>
    </location>
</feature>
<dbReference type="SMART" id="SM00325">
    <property type="entry name" value="RhoGEF"/>
    <property type="match status" value="1"/>
</dbReference>
<dbReference type="Pfam" id="PF17838">
    <property type="entry name" value="PH_16"/>
    <property type="match status" value="1"/>
</dbReference>
<dbReference type="Pfam" id="PF00621">
    <property type="entry name" value="RhoGEF"/>
    <property type="match status" value="1"/>
</dbReference>
<comment type="subcellular location">
    <subcellularLocation>
        <location evidence="1">Cytoplasm</location>
    </subcellularLocation>
</comment>
<feature type="region of interest" description="Disordered" evidence="6">
    <location>
        <begin position="1666"/>
        <end position="1737"/>
    </location>
</feature>
<feature type="compositionally biased region" description="Basic and acidic residues" evidence="6">
    <location>
        <begin position="926"/>
        <end position="942"/>
    </location>
</feature>
<keyword evidence="4" id="KW-0479">Metal-binding</keyword>
<feature type="compositionally biased region" description="Acidic residues" evidence="6">
    <location>
        <begin position="476"/>
        <end position="485"/>
    </location>
</feature>
<dbReference type="PROSITE" id="PS50010">
    <property type="entry name" value="DH_2"/>
    <property type="match status" value="1"/>
</dbReference>
<accession>A0AA39INS6</accession>
<dbReference type="InterPro" id="IPR000219">
    <property type="entry name" value="DH_dom"/>
</dbReference>
<keyword evidence="9" id="KW-1185">Reference proteome</keyword>
<dbReference type="PANTHER" id="PTHR13944:SF21">
    <property type="entry name" value="CYSTS, ISOFORM C"/>
    <property type="match status" value="1"/>
</dbReference>
<evidence type="ECO:0000256" key="6">
    <source>
        <dbReference type="SAM" id="MobiDB-lite"/>
    </source>
</evidence>
<feature type="region of interest" description="Disordered" evidence="6">
    <location>
        <begin position="973"/>
        <end position="992"/>
    </location>
</feature>
<dbReference type="Proteomes" id="UP001175271">
    <property type="component" value="Unassembled WGS sequence"/>
</dbReference>
<evidence type="ECO:0000313" key="9">
    <source>
        <dbReference type="Proteomes" id="UP001175271"/>
    </source>
</evidence>
<feature type="coiled-coil region" evidence="5">
    <location>
        <begin position="1772"/>
        <end position="1854"/>
    </location>
</feature>
<feature type="region of interest" description="Disordered" evidence="6">
    <location>
        <begin position="26"/>
        <end position="70"/>
    </location>
</feature>
<feature type="compositionally biased region" description="Low complexity" evidence="6">
    <location>
        <begin position="576"/>
        <end position="591"/>
    </location>
</feature>
<feature type="region of interest" description="Disordered" evidence="6">
    <location>
        <begin position="446"/>
        <end position="491"/>
    </location>
</feature>
<proteinExistence type="predicted"/>
<feature type="compositionally biased region" description="Acidic residues" evidence="6">
    <location>
        <begin position="313"/>
        <end position="323"/>
    </location>
</feature>
<dbReference type="Gene3D" id="1.20.900.10">
    <property type="entry name" value="Dbl homology (DH) domain"/>
    <property type="match status" value="1"/>
</dbReference>
<comment type="caution">
    <text evidence="8">The sequence shown here is derived from an EMBL/GenBank/DDBJ whole genome shotgun (WGS) entry which is preliminary data.</text>
</comment>
<dbReference type="SUPFAM" id="SSF48065">
    <property type="entry name" value="DBL homology domain (DH-domain)"/>
    <property type="match status" value="1"/>
</dbReference>
<feature type="region of interest" description="Disordered" evidence="6">
    <location>
        <begin position="1050"/>
        <end position="1078"/>
    </location>
</feature>
<dbReference type="InterPro" id="IPR011993">
    <property type="entry name" value="PH-like_dom_sf"/>
</dbReference>
<organism evidence="8 9">
    <name type="scientific">Steinernema hermaphroditum</name>
    <dbReference type="NCBI Taxonomy" id="289476"/>
    <lineage>
        <taxon>Eukaryota</taxon>
        <taxon>Metazoa</taxon>
        <taxon>Ecdysozoa</taxon>
        <taxon>Nematoda</taxon>
        <taxon>Chromadorea</taxon>
        <taxon>Rhabditida</taxon>
        <taxon>Tylenchina</taxon>
        <taxon>Panagrolaimomorpha</taxon>
        <taxon>Strongyloidoidea</taxon>
        <taxon>Steinernematidae</taxon>
        <taxon>Steinernema</taxon>
    </lineage>
</organism>
<dbReference type="EMBL" id="JAUCMV010000001">
    <property type="protein sequence ID" value="KAK0426403.1"/>
    <property type="molecule type" value="Genomic_DNA"/>
</dbReference>
<keyword evidence="4" id="KW-0863">Zinc-finger</keyword>
<reference evidence="8" key="1">
    <citation type="submission" date="2023-06" db="EMBL/GenBank/DDBJ databases">
        <title>Genomic analysis of the entomopathogenic nematode Steinernema hermaphroditum.</title>
        <authorList>
            <person name="Schwarz E.M."/>
            <person name="Heppert J.K."/>
            <person name="Baniya A."/>
            <person name="Schwartz H.T."/>
            <person name="Tan C.-H."/>
            <person name="Antoshechkin I."/>
            <person name="Sternberg P.W."/>
            <person name="Goodrich-Blair H."/>
            <person name="Dillman A.R."/>
        </authorList>
    </citation>
    <scope>NUCLEOTIDE SEQUENCE</scope>
    <source>
        <strain evidence="8">PS9179</strain>
        <tissue evidence="8">Whole animal</tissue>
    </source>
</reference>
<evidence type="ECO:0000259" key="7">
    <source>
        <dbReference type="PROSITE" id="PS50010"/>
    </source>
</evidence>
<keyword evidence="5" id="KW-0175">Coiled coil</keyword>
<evidence type="ECO:0000256" key="5">
    <source>
        <dbReference type="SAM" id="Coils"/>
    </source>
</evidence>
<dbReference type="InterPro" id="IPR041020">
    <property type="entry name" value="PH_16"/>
</dbReference>
<dbReference type="PANTHER" id="PTHR13944">
    <property type="entry name" value="AGAP007712-PA"/>
    <property type="match status" value="1"/>
</dbReference>
<evidence type="ECO:0000256" key="4">
    <source>
        <dbReference type="ARBA" id="ARBA00022771"/>
    </source>
</evidence>
<evidence type="ECO:0000256" key="1">
    <source>
        <dbReference type="ARBA" id="ARBA00004496"/>
    </source>
</evidence>
<feature type="region of interest" description="Disordered" evidence="6">
    <location>
        <begin position="227"/>
        <end position="421"/>
    </location>
</feature>
<dbReference type="GO" id="GO:0035023">
    <property type="term" value="P:regulation of Rho protein signal transduction"/>
    <property type="evidence" value="ECO:0007669"/>
    <property type="project" value="TreeGrafter"/>
</dbReference>